<organism evidence="5 6">
    <name type="scientific">Daucus carota subsp. sativus</name>
    <name type="common">Carrot</name>
    <dbReference type="NCBI Taxonomy" id="79200"/>
    <lineage>
        <taxon>Eukaryota</taxon>
        <taxon>Viridiplantae</taxon>
        <taxon>Streptophyta</taxon>
        <taxon>Embryophyta</taxon>
        <taxon>Tracheophyta</taxon>
        <taxon>Spermatophyta</taxon>
        <taxon>Magnoliopsida</taxon>
        <taxon>eudicotyledons</taxon>
        <taxon>Gunneridae</taxon>
        <taxon>Pentapetalae</taxon>
        <taxon>asterids</taxon>
        <taxon>campanulids</taxon>
        <taxon>Apiales</taxon>
        <taxon>Apiaceae</taxon>
        <taxon>Apioideae</taxon>
        <taxon>Scandiceae</taxon>
        <taxon>Daucinae</taxon>
        <taxon>Daucus</taxon>
        <taxon>Daucus sect. Daucus</taxon>
    </lineage>
</organism>
<dbReference type="PANTHER" id="PTHR47926">
    <property type="entry name" value="PENTATRICOPEPTIDE REPEAT-CONTAINING PROTEIN"/>
    <property type="match status" value="1"/>
</dbReference>
<dbReference type="AlphaFoldDB" id="A0AAF0WBG7"/>
<feature type="repeat" description="PPR" evidence="3">
    <location>
        <begin position="502"/>
        <end position="536"/>
    </location>
</feature>
<keyword evidence="2" id="KW-0677">Repeat</keyword>
<dbReference type="PROSITE" id="PS51375">
    <property type="entry name" value="PPR"/>
    <property type="match status" value="7"/>
</dbReference>
<evidence type="ECO:0000256" key="2">
    <source>
        <dbReference type="ARBA" id="ARBA00022737"/>
    </source>
</evidence>
<feature type="repeat" description="PPR" evidence="3">
    <location>
        <begin position="202"/>
        <end position="232"/>
    </location>
</feature>
<sequence>MSTTTTTELPYHLTAKQLPQNTNSSSSSLNNLSQKKYFLHLLATKCTTSLQNLKQVHALILKTHHVQDHFVAGTLIGSYAIPHFGSFSTSIEILERVPEPNVFVWNAVIKGCLDNNEPELALSFHHEMVATDSRANKYTYPPLFKACLVAGASKEGAQIHARVVKNGLMGDGYIKSSGIQMYSSFKCLKEARNILCTNGDSDVICYNAMIDGYMKFGNVEDAKLLFEGFEDKNVSSWNAMVSGFARCGMIEEAKEFFGRMPIKDEVSWSAMIDGYNQGGYYKEGIEIFEVMQKAKIRPKKFVLSSVVSACGNVGALDQGRWIHGYVKKNKIPINAVMGTSFVDMYAKCGRLDLAWEVFETMKVKEVFSWNAMINGLAIHGRARDAIDLLEKMEKERIKPDDITFLNILNACAHGGLVDEGMWYMNNMKDVYGVAPKVEHYGCAVDLLGRAGLFFEAEKLIGSMPMEPNGAILGALLGACWKHGNLELGEKVGDLLLEMEPQNGGRYTLLSNIYAKAGRWEDASRVRKLMKERGVKTNGGCSSIDLEGTWHEFKVGDSTHPQSEEIYFMLDKIKERLQNEGYLANTSQILHDIDEEDKENAVWHHSERLAIAYGLINSTPGTTIRLMKNLRVCEDCHFVTKLISQIYDREIVVRDRSRFHHFKNGKCSCNDFW</sequence>
<dbReference type="InterPro" id="IPR046960">
    <property type="entry name" value="PPR_At4g14850-like_plant"/>
</dbReference>
<dbReference type="GO" id="GO:0008270">
    <property type="term" value="F:zinc ion binding"/>
    <property type="evidence" value="ECO:0007669"/>
    <property type="project" value="InterPro"/>
</dbReference>
<dbReference type="GO" id="GO:0009451">
    <property type="term" value="P:RNA modification"/>
    <property type="evidence" value="ECO:0007669"/>
    <property type="project" value="InterPro"/>
</dbReference>
<dbReference type="InterPro" id="IPR032867">
    <property type="entry name" value="DYW_dom"/>
</dbReference>
<gene>
    <name evidence="5" type="ORF">DCAR_0206076</name>
</gene>
<dbReference type="EMBL" id="CP093344">
    <property type="protein sequence ID" value="WOG86857.1"/>
    <property type="molecule type" value="Genomic_DNA"/>
</dbReference>
<accession>A0AAF0WBG7</accession>
<dbReference type="Pfam" id="PF20431">
    <property type="entry name" value="E_motif"/>
    <property type="match status" value="1"/>
</dbReference>
<comment type="similarity">
    <text evidence="1">Belongs to the PPR family. PCMP-H subfamily.</text>
</comment>
<evidence type="ECO:0000259" key="4">
    <source>
        <dbReference type="Pfam" id="PF14432"/>
    </source>
</evidence>
<reference evidence="5" key="2">
    <citation type="submission" date="2022-03" db="EMBL/GenBank/DDBJ databases">
        <title>Draft title - Genomic analysis of global carrot germplasm unveils the trajectory of domestication and the origin of high carotenoid orange carrot.</title>
        <authorList>
            <person name="Iorizzo M."/>
            <person name="Ellison S."/>
            <person name="Senalik D."/>
            <person name="Macko-Podgorni A."/>
            <person name="Grzebelus D."/>
            <person name="Bostan H."/>
            <person name="Rolling W."/>
            <person name="Curaba J."/>
            <person name="Simon P."/>
        </authorList>
    </citation>
    <scope>NUCLEOTIDE SEQUENCE</scope>
    <source>
        <tissue evidence="5">Leaf</tissue>
    </source>
</reference>
<protein>
    <recommendedName>
        <fullName evidence="4">DYW domain-containing protein</fullName>
    </recommendedName>
</protein>
<dbReference type="Pfam" id="PF14432">
    <property type="entry name" value="DYW_deaminase"/>
    <property type="match status" value="1"/>
</dbReference>
<reference evidence="5" key="1">
    <citation type="journal article" date="2016" name="Nat. Genet.">
        <title>A high-quality carrot genome assembly provides new insights into carotenoid accumulation and asterid genome evolution.</title>
        <authorList>
            <person name="Iorizzo M."/>
            <person name="Ellison S."/>
            <person name="Senalik D."/>
            <person name="Zeng P."/>
            <person name="Satapoomin P."/>
            <person name="Huang J."/>
            <person name="Bowman M."/>
            <person name="Iovene M."/>
            <person name="Sanseverino W."/>
            <person name="Cavagnaro P."/>
            <person name="Yildiz M."/>
            <person name="Macko-Podgorni A."/>
            <person name="Moranska E."/>
            <person name="Grzebelus E."/>
            <person name="Grzebelus D."/>
            <person name="Ashrafi H."/>
            <person name="Zheng Z."/>
            <person name="Cheng S."/>
            <person name="Spooner D."/>
            <person name="Van Deynze A."/>
            <person name="Simon P."/>
        </authorList>
    </citation>
    <scope>NUCLEOTIDE SEQUENCE</scope>
    <source>
        <tissue evidence="5">Leaf</tissue>
    </source>
</reference>
<feature type="repeat" description="PPR" evidence="3">
    <location>
        <begin position="264"/>
        <end position="298"/>
    </location>
</feature>
<evidence type="ECO:0000256" key="1">
    <source>
        <dbReference type="ARBA" id="ARBA00006643"/>
    </source>
</evidence>
<feature type="repeat" description="PPR" evidence="3">
    <location>
        <begin position="334"/>
        <end position="364"/>
    </location>
</feature>
<feature type="repeat" description="PPR" evidence="3">
    <location>
        <begin position="233"/>
        <end position="263"/>
    </location>
</feature>
<dbReference type="InterPro" id="IPR011990">
    <property type="entry name" value="TPR-like_helical_dom_sf"/>
</dbReference>
<dbReference type="Pfam" id="PF01535">
    <property type="entry name" value="PPR"/>
    <property type="match status" value="4"/>
</dbReference>
<dbReference type="FunFam" id="1.25.40.10:FF:000690">
    <property type="entry name" value="Pentatricopeptide repeat-containing protein"/>
    <property type="match status" value="1"/>
</dbReference>
<dbReference type="InterPro" id="IPR002885">
    <property type="entry name" value="PPR_rpt"/>
</dbReference>
<dbReference type="GO" id="GO:0003729">
    <property type="term" value="F:mRNA binding"/>
    <property type="evidence" value="ECO:0007669"/>
    <property type="project" value="UniProtKB-ARBA"/>
</dbReference>
<proteinExistence type="inferred from homology"/>
<dbReference type="Gene3D" id="1.25.40.10">
    <property type="entry name" value="Tetratricopeptide repeat domain"/>
    <property type="match status" value="3"/>
</dbReference>
<keyword evidence="6" id="KW-1185">Reference proteome</keyword>
<evidence type="ECO:0000313" key="6">
    <source>
        <dbReference type="Proteomes" id="UP000077755"/>
    </source>
</evidence>
<dbReference type="PANTHER" id="PTHR47926:SF537">
    <property type="entry name" value="PENTACOTRIPEPTIDE-REPEAT REGION OF PRORP DOMAIN-CONTAINING PROTEIN"/>
    <property type="match status" value="1"/>
</dbReference>
<feature type="repeat" description="PPR" evidence="3">
    <location>
        <begin position="101"/>
        <end position="135"/>
    </location>
</feature>
<dbReference type="InterPro" id="IPR046848">
    <property type="entry name" value="E_motif"/>
</dbReference>
<dbReference type="Pfam" id="PF13041">
    <property type="entry name" value="PPR_2"/>
    <property type="match status" value="2"/>
</dbReference>
<dbReference type="NCBIfam" id="TIGR00756">
    <property type="entry name" value="PPR"/>
    <property type="match status" value="6"/>
</dbReference>
<feature type="repeat" description="PPR" evidence="3">
    <location>
        <begin position="365"/>
        <end position="399"/>
    </location>
</feature>
<name>A0AAF0WBG7_DAUCS</name>
<dbReference type="KEGG" id="dcr:108206066"/>
<evidence type="ECO:0000313" key="5">
    <source>
        <dbReference type="EMBL" id="WOG86857.1"/>
    </source>
</evidence>
<feature type="domain" description="DYW" evidence="4">
    <location>
        <begin position="580"/>
        <end position="672"/>
    </location>
</feature>
<evidence type="ECO:0000256" key="3">
    <source>
        <dbReference type="PROSITE-ProRule" id="PRU00708"/>
    </source>
</evidence>
<dbReference type="Proteomes" id="UP000077755">
    <property type="component" value="Chromosome 2"/>
</dbReference>